<accession>A0AA40DJH8</accession>
<evidence type="ECO:0000313" key="1">
    <source>
        <dbReference type="EMBL" id="KAK0705904.1"/>
    </source>
</evidence>
<gene>
    <name evidence="1" type="ORF">B0T26DRAFT_724868</name>
</gene>
<organism evidence="1 2">
    <name type="scientific">Lasiosphaeria miniovina</name>
    <dbReference type="NCBI Taxonomy" id="1954250"/>
    <lineage>
        <taxon>Eukaryota</taxon>
        <taxon>Fungi</taxon>
        <taxon>Dikarya</taxon>
        <taxon>Ascomycota</taxon>
        <taxon>Pezizomycotina</taxon>
        <taxon>Sordariomycetes</taxon>
        <taxon>Sordariomycetidae</taxon>
        <taxon>Sordariales</taxon>
        <taxon>Lasiosphaeriaceae</taxon>
        <taxon>Lasiosphaeria</taxon>
    </lineage>
</organism>
<proteinExistence type="predicted"/>
<protein>
    <submittedName>
        <fullName evidence="1">Uncharacterized protein</fullName>
    </submittedName>
</protein>
<comment type="caution">
    <text evidence="1">The sequence shown here is derived from an EMBL/GenBank/DDBJ whole genome shotgun (WGS) entry which is preliminary data.</text>
</comment>
<dbReference type="GeneID" id="85325988"/>
<name>A0AA40DJH8_9PEZI</name>
<dbReference type="EMBL" id="JAUIRO010000007">
    <property type="protein sequence ID" value="KAK0705904.1"/>
    <property type="molecule type" value="Genomic_DNA"/>
</dbReference>
<reference evidence="1" key="1">
    <citation type="submission" date="2023-06" db="EMBL/GenBank/DDBJ databases">
        <title>Genome-scale phylogeny and comparative genomics of the fungal order Sordariales.</title>
        <authorList>
            <consortium name="Lawrence Berkeley National Laboratory"/>
            <person name="Hensen N."/>
            <person name="Bonometti L."/>
            <person name="Westerberg I."/>
            <person name="Brannstrom I.O."/>
            <person name="Guillou S."/>
            <person name="Cros-Aarteil S."/>
            <person name="Calhoun S."/>
            <person name="Haridas S."/>
            <person name="Kuo A."/>
            <person name="Mondo S."/>
            <person name="Pangilinan J."/>
            <person name="Riley R."/>
            <person name="LaButti K."/>
            <person name="Andreopoulos B."/>
            <person name="Lipzen A."/>
            <person name="Chen C."/>
            <person name="Yanf M."/>
            <person name="Daum C."/>
            <person name="Ng V."/>
            <person name="Clum A."/>
            <person name="Steindorff A."/>
            <person name="Ohm R."/>
            <person name="Martin F."/>
            <person name="Silar P."/>
            <person name="Natvig D."/>
            <person name="Lalanne C."/>
            <person name="Gautier V."/>
            <person name="Ament-velasquez S.L."/>
            <person name="Kruys A."/>
            <person name="Hutchinson M.I."/>
            <person name="Powell A.J."/>
            <person name="Barry K."/>
            <person name="Miller A.N."/>
            <person name="Grigoriev I.V."/>
            <person name="Debuchy R."/>
            <person name="Gladieux P."/>
            <person name="Thoren M.H."/>
            <person name="Johannesson H."/>
        </authorList>
    </citation>
    <scope>NUCLEOTIDE SEQUENCE</scope>
    <source>
        <strain evidence="1">SMH2392-1A</strain>
    </source>
</reference>
<dbReference type="RefSeq" id="XP_060290998.1">
    <property type="nucleotide sequence ID" value="XM_060442718.1"/>
</dbReference>
<evidence type="ECO:0000313" key="2">
    <source>
        <dbReference type="Proteomes" id="UP001172101"/>
    </source>
</evidence>
<dbReference type="AlphaFoldDB" id="A0AA40DJH8"/>
<dbReference type="Proteomes" id="UP001172101">
    <property type="component" value="Unassembled WGS sequence"/>
</dbReference>
<keyword evidence="2" id="KW-1185">Reference proteome</keyword>
<sequence length="226" mass="24170">MLQRAHTVVTRQLVARDDVFDGAADLARDRFAALLQGVQQVWAGAVLPRVRVRGRVFLAVRSQAAPLGAAGLALHEAGPLMLVVVHVVADADLKSVKPVGLDVLLHHAPDAQVCEVPENRLRLGPVAVVAEEEAGRVLSGTLPDYVAHAGVVIRVVHKVVHEPPNHDLDARLAVHVAADLAHRVHGQLASGPGQRVGEWRLDGRAAVRRQPLQQVWHVDGAAAVVQ</sequence>